<protein>
    <recommendedName>
        <fullName evidence="4">DUF1127 domain-containing protein</fullName>
    </recommendedName>
</protein>
<organism evidence="2 3">
    <name type="scientific">Alteriqipengyuania abyssalis</name>
    <dbReference type="NCBI Taxonomy" id="2860200"/>
    <lineage>
        <taxon>Bacteria</taxon>
        <taxon>Pseudomonadati</taxon>
        <taxon>Pseudomonadota</taxon>
        <taxon>Alphaproteobacteria</taxon>
        <taxon>Sphingomonadales</taxon>
        <taxon>Erythrobacteraceae</taxon>
        <taxon>Alteriqipengyuania</taxon>
    </lineage>
</organism>
<name>A0ABS7PCU2_9SPHN</name>
<reference evidence="2 3" key="1">
    <citation type="submission" date="2021-07" db="EMBL/GenBank/DDBJ databases">
        <title>Alteriqipengyuania abyssalis NZ-12B nov, sp.nov isolated from deep sea sponge in pacific ocean.</title>
        <authorList>
            <person name="Tareen S."/>
            <person name="Wink J."/>
        </authorList>
    </citation>
    <scope>NUCLEOTIDE SEQUENCE [LARGE SCALE GENOMIC DNA]</scope>
    <source>
        <strain evidence="2 3">NZ-12B</strain>
    </source>
</reference>
<evidence type="ECO:0000313" key="3">
    <source>
        <dbReference type="Proteomes" id="UP000759298"/>
    </source>
</evidence>
<sequence>MAALARAEAGVMAGMIRVRMPALDRLAHALERRALKRLENRARKLGGDPWRSPDRLWPHFGDD</sequence>
<evidence type="ECO:0000256" key="1">
    <source>
        <dbReference type="SAM" id="MobiDB-lite"/>
    </source>
</evidence>
<feature type="region of interest" description="Disordered" evidence="1">
    <location>
        <begin position="42"/>
        <end position="63"/>
    </location>
</feature>
<comment type="caution">
    <text evidence="2">The sequence shown here is derived from an EMBL/GenBank/DDBJ whole genome shotgun (WGS) entry which is preliminary data.</text>
</comment>
<dbReference type="Proteomes" id="UP000759298">
    <property type="component" value="Unassembled WGS sequence"/>
</dbReference>
<evidence type="ECO:0000313" key="2">
    <source>
        <dbReference type="EMBL" id="MBY8336806.1"/>
    </source>
</evidence>
<dbReference type="EMBL" id="JAHWXP010000002">
    <property type="protein sequence ID" value="MBY8336806.1"/>
    <property type="molecule type" value="Genomic_DNA"/>
</dbReference>
<gene>
    <name evidence="2" type="ORF">KYN89_07075</name>
</gene>
<proteinExistence type="predicted"/>
<evidence type="ECO:0008006" key="4">
    <source>
        <dbReference type="Google" id="ProtNLM"/>
    </source>
</evidence>
<accession>A0ABS7PCU2</accession>
<keyword evidence="3" id="KW-1185">Reference proteome</keyword>